<dbReference type="InterPro" id="IPR007069">
    <property type="entry name" value="Transposase_32"/>
</dbReference>
<feature type="domain" description="Transposase IS801/IS1294" evidence="1">
    <location>
        <begin position="16"/>
        <end position="39"/>
    </location>
</feature>
<dbReference type="GO" id="GO:0004803">
    <property type="term" value="F:transposase activity"/>
    <property type="evidence" value="ECO:0007669"/>
    <property type="project" value="InterPro"/>
</dbReference>
<reference evidence="2 3" key="2">
    <citation type="journal article" date="2015" name="Syst. Appl. Microbiol.">
        <title>Nitrincola nitratireducens sp. nov. isolated from a haloalkaline crater lake.</title>
        <authorList>
            <person name="Singh A."/>
            <person name="Vaidya B."/>
            <person name="Tanuku N.R."/>
            <person name="Pinnaka A.K."/>
        </authorList>
    </citation>
    <scope>NUCLEOTIDE SEQUENCE [LARGE SCALE GENOMIC DNA]</scope>
    <source>
        <strain evidence="2 3">AK23</strain>
    </source>
</reference>
<dbReference type="GO" id="GO:0006313">
    <property type="term" value="P:DNA transposition"/>
    <property type="evidence" value="ECO:0007669"/>
    <property type="project" value="InterPro"/>
</dbReference>
<evidence type="ECO:0000313" key="3">
    <source>
        <dbReference type="Proteomes" id="UP000019464"/>
    </source>
</evidence>
<dbReference type="STRING" id="1229521.D791_03069"/>
<gene>
    <name evidence="2" type="ORF">D791_03069</name>
</gene>
<protein>
    <submittedName>
        <fullName evidence="2">Putative transposase</fullName>
    </submittedName>
</protein>
<accession>W9UYZ0</accession>
<feature type="domain" description="Transposase IS801/IS1294" evidence="1">
    <location>
        <begin position="41"/>
        <end position="113"/>
    </location>
</feature>
<dbReference type="Proteomes" id="UP000019464">
    <property type="component" value="Unassembled WGS sequence"/>
</dbReference>
<evidence type="ECO:0000313" key="2">
    <source>
        <dbReference type="EMBL" id="EXJ09916.1"/>
    </source>
</evidence>
<organism evidence="2 3">
    <name type="scientific">Nitrincola nitratireducens</name>
    <dbReference type="NCBI Taxonomy" id="1229521"/>
    <lineage>
        <taxon>Bacteria</taxon>
        <taxon>Pseudomonadati</taxon>
        <taxon>Pseudomonadota</taxon>
        <taxon>Gammaproteobacteria</taxon>
        <taxon>Oceanospirillales</taxon>
        <taxon>Oceanospirillaceae</taxon>
        <taxon>Nitrincola</taxon>
    </lineage>
</organism>
<reference evidence="3" key="1">
    <citation type="submission" date="2012-11" db="EMBL/GenBank/DDBJ databases">
        <authorList>
            <person name="Singh A."/>
            <person name="Pinnaka A.K."/>
            <person name="Vaidya B."/>
        </authorList>
    </citation>
    <scope>NUCLEOTIDE SEQUENCE [LARGE SCALE GENOMIC DNA]</scope>
    <source>
        <strain evidence="3">AK23</strain>
    </source>
</reference>
<dbReference type="EMBL" id="AONB01000018">
    <property type="protein sequence ID" value="EXJ09916.1"/>
    <property type="molecule type" value="Genomic_DNA"/>
</dbReference>
<sequence length="197" mass="22396">MLELLADRKYGGIKPGLLMTLHTWGRRLNLHPHIHCLVTMLYLARYCRGGPLNPEQLKRWSGSRVEMSYFDHRKKRAATQWLEQRQLIKRLLEHVPAEGVHTIRHAGIYASASKDYEGIVAQFGNLEGQHVKTCVDSQHRLICCKRCGEPGLLIGQRWRQSKKGISYIKVVVQDGASGSVQQGVERGLESDRLDDTS</sequence>
<proteinExistence type="predicted"/>
<dbReference type="AlphaFoldDB" id="W9UYZ0"/>
<dbReference type="Pfam" id="PF04986">
    <property type="entry name" value="Y2_Tnp"/>
    <property type="match status" value="2"/>
</dbReference>
<keyword evidence="3" id="KW-1185">Reference proteome</keyword>
<name>W9UYZ0_9GAMM</name>
<evidence type="ECO:0000259" key="1">
    <source>
        <dbReference type="Pfam" id="PF04986"/>
    </source>
</evidence>
<comment type="caution">
    <text evidence="2">The sequence shown here is derived from an EMBL/GenBank/DDBJ whole genome shotgun (WGS) entry which is preliminary data.</text>
</comment>
<dbReference type="GO" id="GO:0003677">
    <property type="term" value="F:DNA binding"/>
    <property type="evidence" value="ECO:0007669"/>
    <property type="project" value="InterPro"/>
</dbReference>